<sequence>MVDVRVLNGEGIVEFSKFLARLREHPAGEVPWNLLDDGRYSDPMDDALSIEQRDFDNAFVFGEYLVSALATCEARVISRNHGLWSWLALFFFDFLCPKNADGLRKPLQDDLYVLQPEFNFRRYYRHLVRTPWQAVRMHDEAAKVLLLSSGRGVRTDLAEQIGGYQELFGSSSVVRAAYELYFNPETQKPKRGAGGKGAGSPRRYSSVLRQLELTYDLAECPSSSLINLLPSEFNSWRNQRV</sequence>
<keyword evidence="2" id="KW-1185">Reference proteome</keyword>
<dbReference type="EMBL" id="JBHSMX010000020">
    <property type="protein sequence ID" value="MFC5521937.1"/>
    <property type="molecule type" value="Genomic_DNA"/>
</dbReference>
<proteinExistence type="predicted"/>
<protein>
    <submittedName>
        <fullName evidence="1">Uncharacterized protein</fullName>
    </submittedName>
</protein>
<evidence type="ECO:0000313" key="2">
    <source>
        <dbReference type="Proteomes" id="UP001596084"/>
    </source>
</evidence>
<reference evidence="2" key="1">
    <citation type="journal article" date="2019" name="Int. J. Syst. Evol. Microbiol.">
        <title>The Global Catalogue of Microorganisms (GCM) 10K type strain sequencing project: providing services to taxonomists for standard genome sequencing and annotation.</title>
        <authorList>
            <consortium name="The Broad Institute Genomics Platform"/>
            <consortium name="The Broad Institute Genome Sequencing Center for Infectious Disease"/>
            <person name="Wu L."/>
            <person name="Ma J."/>
        </authorList>
    </citation>
    <scope>NUCLEOTIDE SEQUENCE [LARGE SCALE GENOMIC DNA]</scope>
    <source>
        <strain evidence="2">CGMCC 4.7277</strain>
    </source>
</reference>
<gene>
    <name evidence="1" type="ORF">ACFPP7_13590</name>
</gene>
<comment type="caution">
    <text evidence="1">The sequence shown here is derived from an EMBL/GenBank/DDBJ whole genome shotgun (WGS) entry which is preliminary data.</text>
</comment>
<organism evidence="1 2">
    <name type="scientific">Polaromonas jejuensis</name>
    <dbReference type="NCBI Taxonomy" id="457502"/>
    <lineage>
        <taxon>Bacteria</taxon>
        <taxon>Pseudomonadati</taxon>
        <taxon>Pseudomonadota</taxon>
        <taxon>Betaproteobacteria</taxon>
        <taxon>Burkholderiales</taxon>
        <taxon>Comamonadaceae</taxon>
        <taxon>Polaromonas</taxon>
    </lineage>
</organism>
<evidence type="ECO:0000313" key="1">
    <source>
        <dbReference type="EMBL" id="MFC5521937.1"/>
    </source>
</evidence>
<dbReference type="Proteomes" id="UP001596084">
    <property type="component" value="Unassembled WGS sequence"/>
</dbReference>
<dbReference type="RefSeq" id="WP_068834429.1">
    <property type="nucleotide sequence ID" value="NZ_JBHSMX010000020.1"/>
</dbReference>
<accession>A0ABW0QDE6</accession>
<name>A0ABW0QDE6_9BURK</name>